<keyword evidence="4" id="KW-1185">Reference proteome</keyword>
<organism evidence="3 4">
    <name type="scientific">Streptomyces boncukensis</name>
    <dbReference type="NCBI Taxonomy" id="2711219"/>
    <lineage>
        <taxon>Bacteria</taxon>
        <taxon>Bacillati</taxon>
        <taxon>Actinomycetota</taxon>
        <taxon>Actinomycetes</taxon>
        <taxon>Kitasatosporales</taxon>
        <taxon>Streptomycetaceae</taxon>
        <taxon>Streptomyces</taxon>
    </lineage>
</organism>
<gene>
    <name evidence="3" type="ORF">G5C65_16825</name>
</gene>
<evidence type="ECO:0000256" key="2">
    <source>
        <dbReference type="SAM" id="SignalP"/>
    </source>
</evidence>
<dbReference type="AlphaFoldDB" id="A0A6G4WZD0"/>
<name>A0A6G4WZD0_9ACTN</name>
<protein>
    <recommendedName>
        <fullName evidence="5">Lipoprotein</fullName>
    </recommendedName>
</protein>
<evidence type="ECO:0008006" key="5">
    <source>
        <dbReference type="Google" id="ProtNLM"/>
    </source>
</evidence>
<feature type="signal peptide" evidence="2">
    <location>
        <begin position="1"/>
        <end position="22"/>
    </location>
</feature>
<feature type="region of interest" description="Disordered" evidence="1">
    <location>
        <begin position="346"/>
        <end position="370"/>
    </location>
</feature>
<dbReference type="EMBL" id="JAAKZZ010000158">
    <property type="protein sequence ID" value="NGO69990.1"/>
    <property type="molecule type" value="Genomic_DNA"/>
</dbReference>
<dbReference type="SUPFAM" id="SSF82171">
    <property type="entry name" value="DPP6 N-terminal domain-like"/>
    <property type="match status" value="1"/>
</dbReference>
<dbReference type="Proteomes" id="UP000477722">
    <property type="component" value="Unassembled WGS sequence"/>
</dbReference>
<dbReference type="PROSITE" id="PS51257">
    <property type="entry name" value="PROKAR_LIPOPROTEIN"/>
    <property type="match status" value="1"/>
</dbReference>
<accession>A0A6G4WZD0</accession>
<dbReference type="RefSeq" id="WP_165299668.1">
    <property type="nucleotide sequence ID" value="NZ_JAAKZZ010000158.1"/>
</dbReference>
<comment type="caution">
    <text evidence="3">The sequence shown here is derived from an EMBL/GenBank/DDBJ whole genome shotgun (WGS) entry which is preliminary data.</text>
</comment>
<keyword evidence="2" id="KW-0732">Signal</keyword>
<evidence type="ECO:0000256" key="1">
    <source>
        <dbReference type="SAM" id="MobiDB-lite"/>
    </source>
</evidence>
<feature type="region of interest" description="Disordered" evidence="1">
    <location>
        <begin position="24"/>
        <end position="57"/>
    </location>
</feature>
<evidence type="ECO:0000313" key="3">
    <source>
        <dbReference type="EMBL" id="NGO69990.1"/>
    </source>
</evidence>
<proteinExistence type="predicted"/>
<reference evidence="3 4" key="1">
    <citation type="submission" date="2020-02" db="EMBL/GenBank/DDBJ databases">
        <title>Whole-genome analyses of novel actinobacteria.</title>
        <authorList>
            <person name="Sahin N."/>
            <person name="Tatar D."/>
        </authorList>
    </citation>
    <scope>NUCLEOTIDE SEQUENCE [LARGE SCALE GENOMIC DNA]</scope>
    <source>
        <strain evidence="3 4">SB3404</strain>
    </source>
</reference>
<feature type="chain" id="PRO_5039731150" description="Lipoprotein" evidence="2">
    <location>
        <begin position="23"/>
        <end position="424"/>
    </location>
</feature>
<sequence>MRGRRHHTPLAVLTLTAAIALAGCGGDGDSGDSDDKASPSADPRQSGSQGGGARDGAIPAKGVVVTAWCTVPASSPARVTVEAWDPTSWKPRGRTEFTLPAETALREDDARTPVAELCKRNLPHTKPSGKGPDPIPEPSVRQVFDDDYSRMAVVLHNRETESTRAAVVTPDGKATKLTKESTADYADAPGEMHPLFTPGSDGKEVWFVSGTDEDKRAPKIASVRLTGSKVSKPVPHGTGNTLRGDRRGFSLGGRPVSAFTAKAVTFSPDGRRAAGFQEMQGVNVVDVPRNPLTVRDGDATLYPLPSSCRPWGWTDSTTVLCGDRSIAANDPERANNFWTVDAGSLREDEDTPEGAAGDPILPTTKRENTPRALSADGGELIFTSRQGSRTEHFRVATTPGSTPKKITAPGAQRALRAGTVLEWR</sequence>
<feature type="region of interest" description="Disordered" evidence="1">
    <location>
        <begin position="229"/>
        <end position="249"/>
    </location>
</feature>
<evidence type="ECO:0000313" key="4">
    <source>
        <dbReference type="Proteomes" id="UP000477722"/>
    </source>
</evidence>